<keyword evidence="1" id="KW-0255">Endonuclease</keyword>
<dbReference type="GO" id="GO:0003677">
    <property type="term" value="F:DNA binding"/>
    <property type="evidence" value="ECO:0007669"/>
    <property type="project" value="InterPro"/>
</dbReference>
<name>A0A848IHT8_9BURK</name>
<evidence type="ECO:0000313" key="3">
    <source>
        <dbReference type="Proteomes" id="UP000544134"/>
    </source>
</evidence>
<accession>A0A848IHT8</accession>
<protein>
    <recommendedName>
        <fullName evidence="1">mRNA interferase</fullName>
        <ecNumber evidence="1">3.1.-.-</ecNumber>
    </recommendedName>
</protein>
<comment type="caution">
    <text evidence="2">The sequence shown here is derived from an EMBL/GenBank/DDBJ whole genome shotgun (WGS) entry which is preliminary data.</text>
</comment>
<dbReference type="Gene3D" id="2.30.30.110">
    <property type="match status" value="1"/>
</dbReference>
<comment type="similarity">
    <text evidence="1">Belongs to the PemK/MazF family.</text>
</comment>
<comment type="function">
    <text evidence="1">Toxic component of a type II toxin-antitoxin (TA) system.</text>
</comment>
<evidence type="ECO:0000313" key="2">
    <source>
        <dbReference type="EMBL" id="NML99788.1"/>
    </source>
</evidence>
<dbReference type="Proteomes" id="UP000544134">
    <property type="component" value="Unassembled WGS sequence"/>
</dbReference>
<dbReference type="PIRSF" id="PIRSF033490">
    <property type="entry name" value="MazF"/>
    <property type="match status" value="1"/>
</dbReference>
<dbReference type="SUPFAM" id="SSF50118">
    <property type="entry name" value="Cell growth inhibitor/plasmid maintenance toxic component"/>
    <property type="match status" value="1"/>
</dbReference>
<dbReference type="AlphaFoldDB" id="A0A848IHT8"/>
<dbReference type="PANTHER" id="PTHR33988">
    <property type="entry name" value="ENDORIBONUCLEASE MAZF-RELATED"/>
    <property type="match status" value="1"/>
</dbReference>
<organism evidence="2 3">
    <name type="scientific">Paraburkholderia polaris</name>
    <dbReference type="NCBI Taxonomy" id="2728848"/>
    <lineage>
        <taxon>Bacteria</taxon>
        <taxon>Pseudomonadati</taxon>
        <taxon>Pseudomonadota</taxon>
        <taxon>Betaproteobacteria</taxon>
        <taxon>Burkholderiales</taxon>
        <taxon>Burkholderiaceae</taxon>
        <taxon>Paraburkholderia</taxon>
    </lineage>
</organism>
<dbReference type="InterPro" id="IPR003477">
    <property type="entry name" value="PemK-like"/>
</dbReference>
<dbReference type="PANTHER" id="PTHR33988:SF2">
    <property type="entry name" value="ENDORIBONUCLEASE MAZF"/>
    <property type="match status" value="1"/>
</dbReference>
<dbReference type="InterPro" id="IPR011067">
    <property type="entry name" value="Plasmid_toxin/cell-grow_inhib"/>
</dbReference>
<dbReference type="EMBL" id="JABBGJ010000018">
    <property type="protein sequence ID" value="NML99788.1"/>
    <property type="molecule type" value="Genomic_DNA"/>
</dbReference>
<dbReference type="GO" id="GO:0016075">
    <property type="term" value="P:rRNA catabolic process"/>
    <property type="evidence" value="ECO:0007669"/>
    <property type="project" value="TreeGrafter"/>
</dbReference>
<dbReference type="RefSeq" id="WP_115777726.1">
    <property type="nucleotide sequence ID" value="NZ_JABBGJ010000018.1"/>
</dbReference>
<dbReference type="GO" id="GO:0016787">
    <property type="term" value="F:hydrolase activity"/>
    <property type="evidence" value="ECO:0007669"/>
    <property type="project" value="UniProtKB-KW"/>
</dbReference>
<gene>
    <name evidence="2" type="ORF">HHL24_17845</name>
</gene>
<reference evidence="2 3" key="1">
    <citation type="submission" date="2020-04" db="EMBL/GenBank/DDBJ databases">
        <title>Paraburkholderia sp. RP-4-7 isolated from soil.</title>
        <authorList>
            <person name="Dahal R.H."/>
        </authorList>
    </citation>
    <scope>NUCLEOTIDE SEQUENCE [LARGE SCALE GENOMIC DNA]</scope>
    <source>
        <strain evidence="2 3">RP-4-7</strain>
    </source>
</reference>
<dbReference type="EC" id="3.1.-.-" evidence="1"/>
<dbReference type="GO" id="GO:0006402">
    <property type="term" value="P:mRNA catabolic process"/>
    <property type="evidence" value="ECO:0007669"/>
    <property type="project" value="TreeGrafter"/>
</dbReference>
<dbReference type="GO" id="GO:0004521">
    <property type="term" value="F:RNA endonuclease activity"/>
    <property type="evidence" value="ECO:0007669"/>
    <property type="project" value="TreeGrafter"/>
</dbReference>
<keyword evidence="1" id="KW-0540">Nuclease</keyword>
<proteinExistence type="inferred from homology"/>
<keyword evidence="1" id="KW-0378">Hydrolase</keyword>
<keyword evidence="3" id="KW-1185">Reference proteome</keyword>
<evidence type="ECO:0000256" key="1">
    <source>
        <dbReference type="PIRNR" id="PIRNR033490"/>
    </source>
</evidence>
<dbReference type="Pfam" id="PF02452">
    <property type="entry name" value="PemK_toxin"/>
    <property type="match status" value="1"/>
</dbReference>
<sequence>MVARGDVWLVALDPTVGSEIQKTRPCVVVSPAELHDHLRTVIVAPMTTAGRAAPFRVPLTFLRKKGLILLDQIRTVDKTRLVKRAGAVSDTALSNALSTLQEIFVE</sequence>